<dbReference type="InterPro" id="IPR036259">
    <property type="entry name" value="MFS_trans_sf"/>
</dbReference>
<feature type="transmembrane region" description="Helical" evidence="7">
    <location>
        <begin position="382"/>
        <end position="403"/>
    </location>
</feature>
<feature type="transmembrane region" description="Helical" evidence="7">
    <location>
        <begin position="354"/>
        <end position="376"/>
    </location>
</feature>
<sequence length="412" mass="41745">MPDERVTGSVRAHGAARSTTPDGTSERAGPESWLGVTALSLGVFAFVMAEFLPASLLPRISADLDVSTGAAGQAVSVTAFAGAASALFISVVLPRADRRRVMMGLTLLATASNVAVAIAPDLLVLLVARLLLGVALGGFWAMSTAVAAQLVRAEHLGRALTIINSGVALATVAAVPLGTYLGDVWGWRWVFVMAAGVALIALLAQALTLPSVRPGAESSLRALGAVLRSRVVVAGLVSILLVFAGHFGGFTYIRPATEAVSDLDAGAFAVLLLVFGATNLLGTLLAGPLADRSPRLGLFAFPVLLGTGMLVLFSGGSTAIVFVAAGLWGFGFGGVPTTVLSWGARTEPTRIEQVGGAIVTVANLAIAVGAGIGGILTDRVSATASLPLGAATCVAGGLLLTYLNRARADDRT</sequence>
<dbReference type="Proteomes" id="UP001316184">
    <property type="component" value="Chromosome"/>
</dbReference>
<proteinExistence type="predicted"/>
<evidence type="ECO:0000256" key="1">
    <source>
        <dbReference type="ARBA" id="ARBA00004651"/>
    </source>
</evidence>
<dbReference type="PROSITE" id="PS50850">
    <property type="entry name" value="MFS"/>
    <property type="match status" value="1"/>
</dbReference>
<dbReference type="PANTHER" id="PTHR43124">
    <property type="entry name" value="PURINE EFFLUX PUMP PBUE"/>
    <property type="match status" value="1"/>
</dbReference>
<feature type="transmembrane region" description="Helical" evidence="7">
    <location>
        <begin position="74"/>
        <end position="94"/>
    </location>
</feature>
<feature type="transmembrane region" description="Helical" evidence="7">
    <location>
        <begin position="231"/>
        <end position="253"/>
    </location>
</feature>
<dbReference type="InterPro" id="IPR050189">
    <property type="entry name" value="MFS_Efflux_Transporters"/>
</dbReference>
<feature type="transmembrane region" description="Helical" evidence="7">
    <location>
        <begin position="319"/>
        <end position="342"/>
    </location>
</feature>
<evidence type="ECO:0000313" key="9">
    <source>
        <dbReference type="EMBL" id="UUP14668.1"/>
    </source>
</evidence>
<evidence type="ECO:0000256" key="5">
    <source>
        <dbReference type="ARBA" id="ARBA00023136"/>
    </source>
</evidence>
<feature type="transmembrane region" description="Helical" evidence="7">
    <location>
        <begin position="296"/>
        <end position="313"/>
    </location>
</feature>
<dbReference type="SUPFAM" id="SSF103473">
    <property type="entry name" value="MFS general substrate transporter"/>
    <property type="match status" value="1"/>
</dbReference>
<organism evidence="9 10">
    <name type="scientific">Aeromicrobium wangtongii</name>
    <dbReference type="NCBI Taxonomy" id="2969247"/>
    <lineage>
        <taxon>Bacteria</taxon>
        <taxon>Bacillati</taxon>
        <taxon>Actinomycetota</taxon>
        <taxon>Actinomycetes</taxon>
        <taxon>Propionibacteriales</taxon>
        <taxon>Nocardioidaceae</taxon>
        <taxon>Aeromicrobium</taxon>
    </lineage>
</organism>
<reference evidence="9 10" key="1">
    <citation type="submission" date="2022-08" db="EMBL/GenBank/DDBJ databases">
        <title>novel species in genus Aeromicrobium.</title>
        <authorList>
            <person name="Ye L."/>
        </authorList>
    </citation>
    <scope>NUCLEOTIDE SEQUENCE [LARGE SCALE GENOMIC DNA]</scope>
    <source>
        <strain evidence="10">zg-Y1379</strain>
    </source>
</reference>
<dbReference type="CDD" id="cd17324">
    <property type="entry name" value="MFS_NepI_like"/>
    <property type="match status" value="1"/>
</dbReference>
<feature type="transmembrane region" description="Helical" evidence="7">
    <location>
        <begin position="33"/>
        <end position="54"/>
    </location>
</feature>
<evidence type="ECO:0000313" key="10">
    <source>
        <dbReference type="Proteomes" id="UP001316184"/>
    </source>
</evidence>
<accession>A0ABY5MDB5</accession>
<evidence type="ECO:0000256" key="2">
    <source>
        <dbReference type="ARBA" id="ARBA00022475"/>
    </source>
</evidence>
<feature type="transmembrane region" description="Helical" evidence="7">
    <location>
        <begin position="160"/>
        <end position="181"/>
    </location>
</feature>
<dbReference type="PANTHER" id="PTHR43124:SF5">
    <property type="entry name" value="PURINE RIBONUCLEOSIDE EFFLUX PUMP NEPI"/>
    <property type="match status" value="1"/>
</dbReference>
<dbReference type="Pfam" id="PF07690">
    <property type="entry name" value="MFS_1"/>
    <property type="match status" value="1"/>
</dbReference>
<evidence type="ECO:0000256" key="6">
    <source>
        <dbReference type="SAM" id="MobiDB-lite"/>
    </source>
</evidence>
<comment type="subcellular location">
    <subcellularLocation>
        <location evidence="1">Cell membrane</location>
        <topology evidence="1">Multi-pass membrane protein</topology>
    </subcellularLocation>
</comment>
<feature type="transmembrane region" description="Helical" evidence="7">
    <location>
        <begin position="126"/>
        <end position="148"/>
    </location>
</feature>
<feature type="domain" description="Major facilitator superfamily (MFS) profile" evidence="8">
    <location>
        <begin position="35"/>
        <end position="408"/>
    </location>
</feature>
<feature type="transmembrane region" description="Helical" evidence="7">
    <location>
        <begin position="101"/>
        <end position="120"/>
    </location>
</feature>
<protein>
    <submittedName>
        <fullName evidence="9">MFS transporter</fullName>
    </submittedName>
</protein>
<evidence type="ECO:0000256" key="3">
    <source>
        <dbReference type="ARBA" id="ARBA00022692"/>
    </source>
</evidence>
<keyword evidence="5 7" id="KW-0472">Membrane</keyword>
<feature type="transmembrane region" description="Helical" evidence="7">
    <location>
        <begin position="187"/>
        <end position="210"/>
    </location>
</feature>
<dbReference type="Gene3D" id="1.20.1250.20">
    <property type="entry name" value="MFS general substrate transporter like domains"/>
    <property type="match status" value="1"/>
</dbReference>
<gene>
    <name evidence="9" type="ORF">NQV15_04980</name>
</gene>
<evidence type="ECO:0000256" key="4">
    <source>
        <dbReference type="ARBA" id="ARBA00022989"/>
    </source>
</evidence>
<keyword evidence="4 7" id="KW-1133">Transmembrane helix</keyword>
<dbReference type="InterPro" id="IPR011701">
    <property type="entry name" value="MFS"/>
</dbReference>
<feature type="region of interest" description="Disordered" evidence="6">
    <location>
        <begin position="1"/>
        <end position="29"/>
    </location>
</feature>
<keyword evidence="10" id="KW-1185">Reference proteome</keyword>
<evidence type="ECO:0000259" key="8">
    <source>
        <dbReference type="PROSITE" id="PS50850"/>
    </source>
</evidence>
<keyword evidence="3 7" id="KW-0812">Transmembrane</keyword>
<dbReference type="EMBL" id="CP102173">
    <property type="protein sequence ID" value="UUP14668.1"/>
    <property type="molecule type" value="Genomic_DNA"/>
</dbReference>
<name>A0ABY5MDB5_9ACTN</name>
<dbReference type="RefSeq" id="WP_232398498.1">
    <property type="nucleotide sequence ID" value="NZ_CP102173.1"/>
</dbReference>
<keyword evidence="2" id="KW-1003">Cell membrane</keyword>
<evidence type="ECO:0000256" key="7">
    <source>
        <dbReference type="SAM" id="Phobius"/>
    </source>
</evidence>
<dbReference type="InterPro" id="IPR020846">
    <property type="entry name" value="MFS_dom"/>
</dbReference>
<feature type="transmembrane region" description="Helical" evidence="7">
    <location>
        <begin position="265"/>
        <end position="289"/>
    </location>
</feature>